<feature type="compositionally biased region" description="Basic and acidic residues" evidence="1">
    <location>
        <begin position="371"/>
        <end position="380"/>
    </location>
</feature>
<sequence length="449" mass="48571">MGNVIESSAESLPGAQEKKDTLASEYLHLNGESASRPPSRVLIRGEDSSNVWVALSTFAKGTTTETATAPDAVASILSVESPNTSLPLEAVIPATFDASFDPVELSTFFANPVANPDAVNLAENTRMPEVNVSTAIEGRVSQADDTDGYSKEPLSMVEEFSQLEGTMSELLSSPVPFFPPETTEPLARSSFEPKEFPALAKREPNVQISEPHELDDFAVAAAAVSRPSSPHLLPLPAAPIVLTTYADATNLAMQYPELAEEILTLPLPTPLDLSRKPTAIIPVVPRPPSPSLHHPDRPNWAAAPMPDGIKSPEELLASCSRTETGSRSPRPTDSWVEHVEPNQAAHHDASTSRPARADKLQRRHKPPPQRRGTEPPDRPPHLIIPLVQRLSDTWDPRCTAPEIDSDDTGTWETSQTQDWDCGPAHADMSSEVSSRRSDVYAGHEASTKD</sequence>
<feature type="region of interest" description="Disordered" evidence="1">
    <location>
        <begin position="393"/>
        <end position="449"/>
    </location>
</feature>
<feature type="region of interest" description="Disordered" evidence="1">
    <location>
        <begin position="282"/>
        <end position="311"/>
    </location>
</feature>
<gene>
    <name evidence="2" type="ORF">DXG03_000198</name>
</gene>
<dbReference type="AlphaFoldDB" id="A0A9P7GE40"/>
<evidence type="ECO:0000256" key="1">
    <source>
        <dbReference type="SAM" id="MobiDB-lite"/>
    </source>
</evidence>
<comment type="caution">
    <text evidence="2">The sequence shown here is derived from an EMBL/GenBank/DDBJ whole genome shotgun (WGS) entry which is preliminary data.</text>
</comment>
<evidence type="ECO:0000313" key="3">
    <source>
        <dbReference type="Proteomes" id="UP000775547"/>
    </source>
</evidence>
<proteinExistence type="predicted"/>
<accession>A0A9P7GE40</accession>
<evidence type="ECO:0000313" key="2">
    <source>
        <dbReference type="EMBL" id="KAG5648849.1"/>
    </source>
</evidence>
<dbReference type="Proteomes" id="UP000775547">
    <property type="component" value="Unassembled WGS sequence"/>
</dbReference>
<name>A0A9P7GE40_9AGAR</name>
<reference evidence="2" key="1">
    <citation type="submission" date="2020-07" db="EMBL/GenBank/DDBJ databases">
        <authorList>
            <person name="Nieuwenhuis M."/>
            <person name="Van De Peppel L.J.J."/>
        </authorList>
    </citation>
    <scope>NUCLEOTIDE SEQUENCE</scope>
    <source>
        <strain evidence="2">AP01</strain>
        <tissue evidence="2">Mycelium</tissue>
    </source>
</reference>
<feature type="compositionally biased region" description="Basic and acidic residues" evidence="1">
    <location>
        <begin position="341"/>
        <end position="360"/>
    </location>
</feature>
<keyword evidence="3" id="KW-1185">Reference proteome</keyword>
<organism evidence="2 3">
    <name type="scientific">Asterophora parasitica</name>
    <dbReference type="NCBI Taxonomy" id="117018"/>
    <lineage>
        <taxon>Eukaryota</taxon>
        <taxon>Fungi</taxon>
        <taxon>Dikarya</taxon>
        <taxon>Basidiomycota</taxon>
        <taxon>Agaricomycotina</taxon>
        <taxon>Agaricomycetes</taxon>
        <taxon>Agaricomycetidae</taxon>
        <taxon>Agaricales</taxon>
        <taxon>Tricholomatineae</taxon>
        <taxon>Lyophyllaceae</taxon>
        <taxon>Asterophora</taxon>
    </lineage>
</organism>
<reference evidence="2" key="2">
    <citation type="submission" date="2021-10" db="EMBL/GenBank/DDBJ databases">
        <title>Phylogenomics reveals ancestral predisposition of the termite-cultivated fungus Termitomyces towards a domesticated lifestyle.</title>
        <authorList>
            <person name="Auxier B."/>
            <person name="Grum-Grzhimaylo A."/>
            <person name="Cardenas M.E."/>
            <person name="Lodge J.D."/>
            <person name="Laessoe T."/>
            <person name="Pedersen O."/>
            <person name="Smith M.E."/>
            <person name="Kuyper T.W."/>
            <person name="Franco-Molano E.A."/>
            <person name="Baroni T.J."/>
            <person name="Aanen D.K."/>
        </authorList>
    </citation>
    <scope>NUCLEOTIDE SEQUENCE</scope>
    <source>
        <strain evidence="2">AP01</strain>
        <tissue evidence="2">Mycelium</tissue>
    </source>
</reference>
<dbReference type="EMBL" id="JABCKV010000001">
    <property type="protein sequence ID" value="KAG5648849.1"/>
    <property type="molecule type" value="Genomic_DNA"/>
</dbReference>
<protein>
    <submittedName>
        <fullName evidence="2">Uncharacterized protein</fullName>
    </submittedName>
</protein>
<dbReference type="OrthoDB" id="3070263at2759"/>
<feature type="region of interest" description="Disordered" evidence="1">
    <location>
        <begin position="341"/>
        <end position="381"/>
    </location>
</feature>